<name>A0A9D4EG52_DREPO</name>
<accession>A0A9D4EG52</accession>
<dbReference type="EMBL" id="JAIWYP010000009">
    <property type="protein sequence ID" value="KAH3778915.1"/>
    <property type="molecule type" value="Genomic_DNA"/>
</dbReference>
<sequence length="92" mass="11012">MPKIRQAIFSHPVSLFWYGNRRLEIELLMLKYRNRREQCKGVDGVVKLNESDSIQNSIIIRMNHIVREIRQRMIEEGSCVNDLKEIIERILM</sequence>
<evidence type="ECO:0000313" key="1">
    <source>
        <dbReference type="EMBL" id="KAH3778915.1"/>
    </source>
</evidence>
<gene>
    <name evidence="1" type="ORF">DPMN_180392</name>
</gene>
<reference evidence="1" key="1">
    <citation type="journal article" date="2019" name="bioRxiv">
        <title>The Genome of the Zebra Mussel, Dreissena polymorpha: A Resource for Invasive Species Research.</title>
        <authorList>
            <person name="McCartney M.A."/>
            <person name="Auch B."/>
            <person name="Kono T."/>
            <person name="Mallez S."/>
            <person name="Zhang Y."/>
            <person name="Obille A."/>
            <person name="Becker A."/>
            <person name="Abrahante J.E."/>
            <person name="Garbe J."/>
            <person name="Badalamenti J.P."/>
            <person name="Herman A."/>
            <person name="Mangelson H."/>
            <person name="Liachko I."/>
            <person name="Sullivan S."/>
            <person name="Sone E.D."/>
            <person name="Koren S."/>
            <person name="Silverstein K.A.T."/>
            <person name="Beckman K.B."/>
            <person name="Gohl D.M."/>
        </authorList>
    </citation>
    <scope>NUCLEOTIDE SEQUENCE</scope>
    <source>
        <strain evidence="1">Duluth1</strain>
        <tissue evidence="1">Whole animal</tissue>
    </source>
</reference>
<proteinExistence type="predicted"/>
<organism evidence="1 2">
    <name type="scientific">Dreissena polymorpha</name>
    <name type="common">Zebra mussel</name>
    <name type="synonym">Mytilus polymorpha</name>
    <dbReference type="NCBI Taxonomy" id="45954"/>
    <lineage>
        <taxon>Eukaryota</taxon>
        <taxon>Metazoa</taxon>
        <taxon>Spiralia</taxon>
        <taxon>Lophotrochozoa</taxon>
        <taxon>Mollusca</taxon>
        <taxon>Bivalvia</taxon>
        <taxon>Autobranchia</taxon>
        <taxon>Heteroconchia</taxon>
        <taxon>Euheterodonta</taxon>
        <taxon>Imparidentia</taxon>
        <taxon>Neoheterodontei</taxon>
        <taxon>Myida</taxon>
        <taxon>Dreissenoidea</taxon>
        <taxon>Dreissenidae</taxon>
        <taxon>Dreissena</taxon>
    </lineage>
</organism>
<evidence type="ECO:0000313" key="2">
    <source>
        <dbReference type="Proteomes" id="UP000828390"/>
    </source>
</evidence>
<dbReference type="Proteomes" id="UP000828390">
    <property type="component" value="Unassembled WGS sequence"/>
</dbReference>
<protein>
    <submittedName>
        <fullName evidence="1">Uncharacterized protein</fullName>
    </submittedName>
</protein>
<keyword evidence="2" id="KW-1185">Reference proteome</keyword>
<comment type="caution">
    <text evidence="1">The sequence shown here is derived from an EMBL/GenBank/DDBJ whole genome shotgun (WGS) entry which is preliminary data.</text>
</comment>
<dbReference type="AlphaFoldDB" id="A0A9D4EG52"/>
<reference evidence="1" key="2">
    <citation type="submission" date="2020-11" db="EMBL/GenBank/DDBJ databases">
        <authorList>
            <person name="McCartney M.A."/>
            <person name="Auch B."/>
            <person name="Kono T."/>
            <person name="Mallez S."/>
            <person name="Becker A."/>
            <person name="Gohl D.M."/>
            <person name="Silverstein K.A.T."/>
            <person name="Koren S."/>
            <person name="Bechman K.B."/>
            <person name="Herman A."/>
            <person name="Abrahante J.E."/>
            <person name="Garbe J."/>
        </authorList>
    </citation>
    <scope>NUCLEOTIDE SEQUENCE</scope>
    <source>
        <strain evidence="1">Duluth1</strain>
        <tissue evidence="1">Whole animal</tissue>
    </source>
</reference>